<protein>
    <recommendedName>
        <fullName evidence="1">NAD(P)-binding domain-containing protein</fullName>
    </recommendedName>
</protein>
<sequence length="377" mass="42999">MFSVGVISWRNLCIPRLSQKRFAHDIVITQRTGKPIVKYGAGGRSSVSGHIATVFGCTGFLGRYIVSKLARQGTQVIVPYRDEDSKRHLKVCGDLGQVVPLEFDLRNEKNIEEAVRHSDIVYNLIGRDYETRNFSLEKVHVEGAARIARISRELGVDRFVHVSALNVDKNSPSKFYRSKALGEEAVKKEFPDATIVRPSTIFGQEDRFLTRYAATKYGYIVNGGRTKVRPVHVFDVALALERMQKDESTIGETYELYGPREYHFEQVMDLIDELIDRRRIRFNIPKPIALAFTKAFNLPFLLTVSPEEIEKLYVNDKITPGAKTFEDLGIRPLSLEMNSLGIVRRFRSARAYDQPLGYGRPIEKSKVGKKREIHVEY</sequence>
<dbReference type="InterPro" id="IPR016040">
    <property type="entry name" value="NAD(P)-bd_dom"/>
</dbReference>
<keyword evidence="3" id="KW-1185">Reference proteome</keyword>
<reference evidence="2 3" key="1">
    <citation type="submission" date="2018-06" db="EMBL/GenBank/DDBJ databases">
        <title>Comparative genomics reveals the genomic features of Rhizophagus irregularis, R. cerebriforme, R. diaphanum and Gigaspora rosea, and their symbiotic lifestyle signature.</title>
        <authorList>
            <person name="Morin E."/>
            <person name="San Clemente H."/>
            <person name="Chen E.C.H."/>
            <person name="De La Providencia I."/>
            <person name="Hainaut M."/>
            <person name="Kuo A."/>
            <person name="Kohler A."/>
            <person name="Murat C."/>
            <person name="Tang N."/>
            <person name="Roy S."/>
            <person name="Loubradou J."/>
            <person name="Henrissat B."/>
            <person name="Grigoriev I.V."/>
            <person name="Corradi N."/>
            <person name="Roux C."/>
            <person name="Martin F.M."/>
        </authorList>
    </citation>
    <scope>NUCLEOTIDE SEQUENCE [LARGE SCALE GENOMIC DNA]</scope>
    <source>
        <strain evidence="2 3">DAOM 194757</strain>
    </source>
</reference>
<dbReference type="AlphaFoldDB" id="A0A397VL53"/>
<dbReference type="GO" id="GO:0005739">
    <property type="term" value="C:mitochondrion"/>
    <property type="evidence" value="ECO:0007669"/>
    <property type="project" value="TreeGrafter"/>
</dbReference>
<evidence type="ECO:0000313" key="2">
    <source>
        <dbReference type="EMBL" id="RIB22057.1"/>
    </source>
</evidence>
<name>A0A397VL53_9GLOM</name>
<dbReference type="Pfam" id="PF13460">
    <property type="entry name" value="NAD_binding_10"/>
    <property type="match status" value="1"/>
</dbReference>
<dbReference type="InterPro" id="IPR051207">
    <property type="entry name" value="ComplexI_NDUFA9_subunit"/>
</dbReference>
<dbReference type="PANTHER" id="PTHR12126:SF11">
    <property type="entry name" value="NADH DEHYDROGENASE [UBIQUINONE] 1 ALPHA SUBCOMPLEX SUBUNIT 9, MITOCHONDRIAL"/>
    <property type="match status" value="1"/>
</dbReference>
<dbReference type="STRING" id="44941.A0A397VL53"/>
<dbReference type="InterPro" id="IPR036291">
    <property type="entry name" value="NAD(P)-bd_dom_sf"/>
</dbReference>
<comment type="caution">
    <text evidence="2">The sequence shown here is derived from an EMBL/GenBank/DDBJ whole genome shotgun (WGS) entry which is preliminary data.</text>
</comment>
<dbReference type="GO" id="GO:0044877">
    <property type="term" value="F:protein-containing complex binding"/>
    <property type="evidence" value="ECO:0007669"/>
    <property type="project" value="TreeGrafter"/>
</dbReference>
<proteinExistence type="predicted"/>
<dbReference type="SUPFAM" id="SSF51735">
    <property type="entry name" value="NAD(P)-binding Rossmann-fold domains"/>
    <property type="match status" value="1"/>
</dbReference>
<dbReference type="Gene3D" id="3.40.50.720">
    <property type="entry name" value="NAD(P)-binding Rossmann-like Domain"/>
    <property type="match status" value="1"/>
</dbReference>
<dbReference type="PANTHER" id="PTHR12126">
    <property type="entry name" value="NADH-UBIQUINONE OXIDOREDUCTASE 39 KDA SUBUNIT-RELATED"/>
    <property type="match status" value="1"/>
</dbReference>
<evidence type="ECO:0000313" key="3">
    <source>
        <dbReference type="Proteomes" id="UP000266673"/>
    </source>
</evidence>
<evidence type="ECO:0000259" key="1">
    <source>
        <dbReference type="Pfam" id="PF13460"/>
    </source>
</evidence>
<organism evidence="2 3">
    <name type="scientific">Gigaspora rosea</name>
    <dbReference type="NCBI Taxonomy" id="44941"/>
    <lineage>
        <taxon>Eukaryota</taxon>
        <taxon>Fungi</taxon>
        <taxon>Fungi incertae sedis</taxon>
        <taxon>Mucoromycota</taxon>
        <taxon>Glomeromycotina</taxon>
        <taxon>Glomeromycetes</taxon>
        <taxon>Diversisporales</taxon>
        <taxon>Gigasporaceae</taxon>
        <taxon>Gigaspora</taxon>
    </lineage>
</organism>
<dbReference type="EMBL" id="QKWP01000326">
    <property type="protein sequence ID" value="RIB22057.1"/>
    <property type="molecule type" value="Genomic_DNA"/>
</dbReference>
<feature type="domain" description="NAD(P)-binding" evidence="1">
    <location>
        <begin position="56"/>
        <end position="219"/>
    </location>
</feature>
<dbReference type="Proteomes" id="UP000266673">
    <property type="component" value="Unassembled WGS sequence"/>
</dbReference>
<accession>A0A397VL53</accession>
<gene>
    <name evidence="2" type="ORF">C2G38_2174902</name>
</gene>
<dbReference type="OrthoDB" id="275457at2759"/>
<dbReference type="CDD" id="cd05271">
    <property type="entry name" value="NDUFA9_like_SDR_a"/>
    <property type="match status" value="1"/>
</dbReference>